<dbReference type="Gene3D" id="3.40.190.10">
    <property type="entry name" value="Periplasmic binding protein-like II"/>
    <property type="match status" value="2"/>
</dbReference>
<keyword evidence="2" id="KW-0732">Signal</keyword>
<dbReference type="RefSeq" id="WP_176789533.1">
    <property type="nucleotide sequence ID" value="NZ_JABXWR010000001.1"/>
</dbReference>
<dbReference type="PANTHER" id="PTHR30570">
    <property type="entry name" value="PERIPLASMIC PHOSPHATE BINDING COMPONENT OF PHOSPHATE ABC TRANSPORTER"/>
    <property type="match status" value="1"/>
</dbReference>
<proteinExistence type="predicted"/>
<feature type="domain" description="PBP" evidence="3">
    <location>
        <begin position="23"/>
        <end position="262"/>
    </location>
</feature>
<keyword evidence="1" id="KW-0813">Transport</keyword>
<dbReference type="EMBL" id="JABXWR010000001">
    <property type="protein sequence ID" value="NVO65886.1"/>
    <property type="molecule type" value="Genomic_DNA"/>
</dbReference>
<dbReference type="Pfam" id="PF12849">
    <property type="entry name" value="PBP_like_2"/>
    <property type="match status" value="1"/>
</dbReference>
<dbReference type="InterPro" id="IPR024370">
    <property type="entry name" value="PBP_domain"/>
</dbReference>
<accession>A0A7K4HKT2</accession>
<dbReference type="InterPro" id="IPR050811">
    <property type="entry name" value="Phosphate_ABC_transporter"/>
</dbReference>
<dbReference type="PANTHER" id="PTHR30570:SF1">
    <property type="entry name" value="PHOSPHATE-BINDING PROTEIN PSTS"/>
    <property type="match status" value="1"/>
</dbReference>
<dbReference type="CDD" id="cd13653">
    <property type="entry name" value="PBP2_phosphate_like_1"/>
    <property type="match status" value="1"/>
</dbReference>
<comment type="caution">
    <text evidence="4">The sequence shown here is derived from an EMBL/GenBank/DDBJ whole genome shotgun (WGS) entry which is preliminary data.</text>
</comment>
<evidence type="ECO:0000256" key="2">
    <source>
        <dbReference type="ARBA" id="ARBA00022729"/>
    </source>
</evidence>
<protein>
    <submittedName>
        <fullName evidence="4">Phosphate ABC transporter substrate-binding protein</fullName>
    </submittedName>
</protein>
<dbReference type="NCBIfam" id="TIGR02136">
    <property type="entry name" value="ptsS_2"/>
    <property type="match status" value="1"/>
</dbReference>
<reference evidence="4 5" key="1">
    <citation type="submission" date="2020-06" db="EMBL/GenBank/DDBJ databases">
        <title>Methanofollis fontis sp. nov., a methanogen isolated from marine sediments near a cold seep at Four-Way Closure Ridge offshore southwestern Taiwan.</title>
        <authorList>
            <person name="Chen S.-C."/>
            <person name="Teng N.-H."/>
            <person name="Lin Y.-S."/>
            <person name="Lai M.-C."/>
            <person name="Chen H.-H."/>
            <person name="Wang C.-C."/>
        </authorList>
    </citation>
    <scope>NUCLEOTIDE SEQUENCE [LARGE SCALE GENOMIC DNA]</scope>
    <source>
        <strain evidence="4 5">DSM 2702</strain>
    </source>
</reference>
<dbReference type="OrthoDB" id="53390at2157"/>
<evidence type="ECO:0000256" key="1">
    <source>
        <dbReference type="ARBA" id="ARBA00022448"/>
    </source>
</evidence>
<sequence length="276" mass="28731">MALLVLATLFTGCVGNGGETTPTPTTAPSVQSISVTGSTTVLPIAQKAAESYMDANAYADIQVSGGGSGAGVQAVCEGTADIGMASRDLKAAEKEKYPDLVQYVVARDGIAVIVNPAVAVNSLTIEQIKAIYTGETKNWKELGGSDMTIVVIGRDSSSGTREFFSEKVMEKADYVSTQLEKNSNGAVKQTVAQTPGSIGYVGLGYLDATVKALKIDADGKSVEPSIETVTSGDYPIARTLNMFTKGEASGLSKDYLDYILSPAGQKIVEEEGFVSA</sequence>
<organism evidence="4 5">
    <name type="scientific">Methanofollis tationis</name>
    <dbReference type="NCBI Taxonomy" id="81417"/>
    <lineage>
        <taxon>Archaea</taxon>
        <taxon>Methanobacteriati</taxon>
        <taxon>Methanobacteriota</taxon>
        <taxon>Stenosarchaea group</taxon>
        <taxon>Methanomicrobia</taxon>
        <taxon>Methanomicrobiales</taxon>
        <taxon>Methanomicrobiaceae</taxon>
        <taxon>Methanofollis</taxon>
    </lineage>
</organism>
<name>A0A7K4HKT2_9EURY</name>
<keyword evidence="5" id="KW-1185">Reference proteome</keyword>
<gene>
    <name evidence="4" type="ORF">HWN36_00790</name>
</gene>
<evidence type="ECO:0000259" key="3">
    <source>
        <dbReference type="Pfam" id="PF12849"/>
    </source>
</evidence>
<dbReference type="SUPFAM" id="SSF53850">
    <property type="entry name" value="Periplasmic binding protein-like II"/>
    <property type="match status" value="1"/>
</dbReference>
<dbReference type="AlphaFoldDB" id="A0A7K4HKT2"/>
<dbReference type="Proteomes" id="UP000570823">
    <property type="component" value="Unassembled WGS sequence"/>
</dbReference>
<evidence type="ECO:0000313" key="4">
    <source>
        <dbReference type="EMBL" id="NVO65886.1"/>
    </source>
</evidence>
<dbReference type="InterPro" id="IPR011862">
    <property type="entry name" value="Phos-bd"/>
</dbReference>
<evidence type="ECO:0000313" key="5">
    <source>
        <dbReference type="Proteomes" id="UP000570823"/>
    </source>
</evidence>
<dbReference type="GO" id="GO:0042301">
    <property type="term" value="F:phosphate ion binding"/>
    <property type="evidence" value="ECO:0007669"/>
    <property type="project" value="InterPro"/>
</dbReference>